<dbReference type="OrthoDB" id="9779738at2"/>
<proteinExistence type="inferred from homology"/>
<dbReference type="AlphaFoldDB" id="A0A411HLJ7"/>
<dbReference type="RefSeq" id="WP_129834367.1">
    <property type="nucleotide sequence ID" value="NZ_CP035704.1"/>
</dbReference>
<evidence type="ECO:0000256" key="10">
    <source>
        <dbReference type="PROSITE-ProRule" id="PRU10076"/>
    </source>
</evidence>
<organism evidence="12 13">
    <name type="scientific">Pseudolysobacter antarcticus</name>
    <dbReference type="NCBI Taxonomy" id="2511995"/>
    <lineage>
        <taxon>Bacteria</taxon>
        <taxon>Pseudomonadati</taxon>
        <taxon>Pseudomonadota</taxon>
        <taxon>Gammaproteobacteria</taxon>
        <taxon>Lysobacterales</taxon>
        <taxon>Rhodanobacteraceae</taxon>
        <taxon>Pseudolysobacter</taxon>
    </lineage>
</organism>
<dbReference type="InterPro" id="IPR016125">
    <property type="entry name" value="Peptidase_C15-like"/>
</dbReference>
<dbReference type="EMBL" id="CP035704">
    <property type="protein sequence ID" value="QBB71402.1"/>
    <property type="molecule type" value="Genomic_DNA"/>
</dbReference>
<dbReference type="PIRSF" id="PIRSF015592">
    <property type="entry name" value="Prld-crbxl_pptds"/>
    <property type="match status" value="1"/>
</dbReference>
<feature type="active site" evidence="9">
    <location>
        <position position="170"/>
    </location>
</feature>
<keyword evidence="13" id="KW-1185">Reference proteome</keyword>
<dbReference type="PANTHER" id="PTHR23402:SF1">
    <property type="entry name" value="PYROGLUTAMYL-PEPTIDASE I"/>
    <property type="match status" value="1"/>
</dbReference>
<evidence type="ECO:0000256" key="2">
    <source>
        <dbReference type="ARBA" id="ARBA00002280"/>
    </source>
</evidence>
<evidence type="ECO:0000313" key="12">
    <source>
        <dbReference type="EMBL" id="QBB71402.1"/>
    </source>
</evidence>
<dbReference type="Gene3D" id="3.40.630.20">
    <property type="entry name" value="Peptidase C15, pyroglutamyl peptidase I-like"/>
    <property type="match status" value="1"/>
</dbReference>
<protein>
    <recommendedName>
        <fullName evidence="9">Pyrrolidone-carboxylate peptidase</fullName>
        <ecNumber evidence="9">3.4.19.3</ecNumber>
    </recommendedName>
    <alternativeName>
        <fullName evidence="9">5-oxoprolyl-peptidase</fullName>
    </alternativeName>
    <alternativeName>
        <fullName evidence="9">Pyroglutamyl-peptidase I</fullName>
        <shortName evidence="9">PGP-I</shortName>
        <shortName evidence="9">Pyrase</shortName>
    </alternativeName>
</protein>
<keyword evidence="6 9" id="KW-0645">Protease</keyword>
<dbReference type="PROSITE" id="PS01334">
    <property type="entry name" value="PYRASE_CYS"/>
    <property type="match status" value="1"/>
</dbReference>
<comment type="subcellular location">
    <subcellularLocation>
        <location evidence="3 9">Cytoplasm</location>
    </subcellularLocation>
</comment>
<evidence type="ECO:0000256" key="1">
    <source>
        <dbReference type="ARBA" id="ARBA00001770"/>
    </source>
</evidence>
<dbReference type="KEGG" id="xbc:ELE36_14140"/>
<comment type="catalytic activity">
    <reaction evidence="1 9 10">
        <text>Release of an N-terminal pyroglutamyl group from a polypeptide, the second amino acid generally not being Pro.</text>
        <dbReference type="EC" id="3.4.19.3"/>
    </reaction>
</comment>
<evidence type="ECO:0000256" key="8">
    <source>
        <dbReference type="ARBA" id="ARBA00022807"/>
    </source>
</evidence>
<dbReference type="HAMAP" id="MF_00417">
    <property type="entry name" value="Pyrrolid_peptidase"/>
    <property type="match status" value="1"/>
</dbReference>
<keyword evidence="7 9" id="KW-0378">Hydrolase</keyword>
<reference evidence="12 13" key="1">
    <citation type="submission" date="2019-01" db="EMBL/GenBank/DDBJ databases">
        <title>Pseudolysobacter antarctica gen. nov., sp. nov., isolated from Fildes Peninsula, Antarctica.</title>
        <authorList>
            <person name="Wei Z."/>
            <person name="Peng F."/>
        </authorList>
    </citation>
    <scope>NUCLEOTIDE SEQUENCE [LARGE SCALE GENOMIC DNA]</scope>
    <source>
        <strain evidence="12 13">AQ6-296</strain>
    </source>
</reference>
<dbReference type="NCBIfam" id="TIGR00504">
    <property type="entry name" value="pyro_pdase"/>
    <property type="match status" value="1"/>
</dbReference>
<evidence type="ECO:0000256" key="7">
    <source>
        <dbReference type="ARBA" id="ARBA00022801"/>
    </source>
</evidence>
<dbReference type="SUPFAM" id="SSF53182">
    <property type="entry name" value="Pyrrolidone carboxyl peptidase (pyroglutamate aminopeptidase)"/>
    <property type="match status" value="1"/>
</dbReference>
<dbReference type="PANTHER" id="PTHR23402">
    <property type="entry name" value="PROTEASE FAMILY C15 PYROGLUTAMYL-PEPTIDASE I-RELATED"/>
    <property type="match status" value="1"/>
</dbReference>
<evidence type="ECO:0000256" key="3">
    <source>
        <dbReference type="ARBA" id="ARBA00004496"/>
    </source>
</evidence>
<evidence type="ECO:0000256" key="4">
    <source>
        <dbReference type="ARBA" id="ARBA00006641"/>
    </source>
</evidence>
<dbReference type="GO" id="GO:0006508">
    <property type="term" value="P:proteolysis"/>
    <property type="evidence" value="ECO:0007669"/>
    <property type="project" value="UniProtKB-KW"/>
</dbReference>
<dbReference type="InterPro" id="IPR036440">
    <property type="entry name" value="Peptidase_C15-like_sf"/>
</dbReference>
<keyword evidence="5 9" id="KW-0963">Cytoplasm</keyword>
<evidence type="ECO:0000256" key="9">
    <source>
        <dbReference type="HAMAP-Rule" id="MF_00417"/>
    </source>
</evidence>
<evidence type="ECO:0000313" key="13">
    <source>
        <dbReference type="Proteomes" id="UP000291562"/>
    </source>
</evidence>
<name>A0A411HLJ7_9GAMM</name>
<accession>A0A411HLJ7</accession>
<dbReference type="PROSITE" id="PS01333">
    <property type="entry name" value="PYRASE_GLU"/>
    <property type="match status" value="1"/>
</dbReference>
<comment type="function">
    <text evidence="2 9">Removes 5-oxoproline from various penultimate amino acid residues except L-proline.</text>
</comment>
<feature type="active site" evidence="9 11">
    <location>
        <position position="146"/>
    </location>
</feature>
<keyword evidence="8 9" id="KW-0788">Thiol protease</keyword>
<dbReference type="GO" id="GO:0005829">
    <property type="term" value="C:cytosol"/>
    <property type="evidence" value="ECO:0007669"/>
    <property type="project" value="InterPro"/>
</dbReference>
<dbReference type="InterPro" id="IPR029762">
    <property type="entry name" value="PGP-I_bact-type"/>
</dbReference>
<feature type="active site" evidence="9 10">
    <location>
        <position position="83"/>
    </location>
</feature>
<dbReference type="CDD" id="cd00501">
    <property type="entry name" value="Peptidase_C15"/>
    <property type="match status" value="1"/>
</dbReference>
<dbReference type="InterPro" id="IPR033694">
    <property type="entry name" value="PGPEP1_Cys_AS"/>
</dbReference>
<dbReference type="Proteomes" id="UP000291562">
    <property type="component" value="Chromosome"/>
</dbReference>
<dbReference type="GO" id="GO:0016920">
    <property type="term" value="F:pyroglutamyl-peptidase activity"/>
    <property type="evidence" value="ECO:0007669"/>
    <property type="project" value="UniProtKB-UniRule"/>
</dbReference>
<evidence type="ECO:0000256" key="11">
    <source>
        <dbReference type="PROSITE-ProRule" id="PRU10077"/>
    </source>
</evidence>
<sequence length="218" mass="23045">MKKPRIALITGFAPFADDALNPSAEIARKLHGEIIDGMRIVGAVLPTEFARAPSSLETLIEQHHPALLVALGLAGGRSEISLERVAINLIDARIADNAGAQPIDEAVIADAPTAYFSSLPLKALLLHLRGLDIPVAISYSAGTFVCNQVFFGLAHLLATRYPAVIGGFVHVPYLPQQALLHNDAASMALDMQIAAIRAIVETALKPNIARIISGGATH</sequence>
<gene>
    <name evidence="9 12" type="primary">pcp</name>
    <name evidence="12" type="ORF">ELE36_14140</name>
</gene>
<evidence type="ECO:0000256" key="5">
    <source>
        <dbReference type="ARBA" id="ARBA00022490"/>
    </source>
</evidence>
<dbReference type="NCBIfam" id="NF009676">
    <property type="entry name" value="PRK13197.1"/>
    <property type="match status" value="1"/>
</dbReference>
<dbReference type="InterPro" id="IPR000816">
    <property type="entry name" value="Peptidase_C15"/>
</dbReference>
<dbReference type="InterPro" id="IPR033693">
    <property type="entry name" value="PGPEP1_Glu_AS"/>
</dbReference>
<comment type="similarity">
    <text evidence="4 9">Belongs to the peptidase C15 family.</text>
</comment>
<evidence type="ECO:0000256" key="6">
    <source>
        <dbReference type="ARBA" id="ARBA00022670"/>
    </source>
</evidence>
<dbReference type="FunFam" id="3.40.630.20:FF:000001">
    <property type="entry name" value="Pyrrolidone-carboxylate peptidase"/>
    <property type="match status" value="1"/>
</dbReference>
<dbReference type="EC" id="3.4.19.3" evidence="9"/>
<dbReference type="Pfam" id="PF01470">
    <property type="entry name" value="Peptidase_C15"/>
    <property type="match status" value="1"/>
</dbReference>
<dbReference type="PRINTS" id="PR00706">
    <property type="entry name" value="PYROGLUPTASE"/>
</dbReference>
<comment type="subunit">
    <text evidence="9">Homotetramer.</text>
</comment>